<dbReference type="Pfam" id="PF13546">
    <property type="entry name" value="DDE_5"/>
    <property type="match status" value="1"/>
</dbReference>
<evidence type="ECO:0000259" key="2">
    <source>
        <dbReference type="Pfam" id="PF13546"/>
    </source>
</evidence>
<keyword evidence="4" id="KW-1185">Reference proteome</keyword>
<accession>K0ESE5</accession>
<feature type="domain" description="Transposase IS701-like DDE" evidence="2">
    <location>
        <begin position="106"/>
        <end position="167"/>
    </location>
</feature>
<feature type="compositionally biased region" description="Basic residues" evidence="1">
    <location>
        <begin position="22"/>
        <end position="31"/>
    </location>
</feature>
<dbReference type="eggNOG" id="COG5659">
    <property type="taxonomic scope" value="Bacteria"/>
</dbReference>
<proteinExistence type="predicted"/>
<feature type="region of interest" description="Disordered" evidence="1">
    <location>
        <begin position="161"/>
        <end position="187"/>
    </location>
</feature>
<organism evidence="3 4">
    <name type="scientific">Nocardia brasiliensis (strain ATCC 700358 / HUJEG-1)</name>
    <dbReference type="NCBI Taxonomy" id="1133849"/>
    <lineage>
        <taxon>Bacteria</taxon>
        <taxon>Bacillati</taxon>
        <taxon>Actinomycetota</taxon>
        <taxon>Actinomycetes</taxon>
        <taxon>Mycobacteriales</taxon>
        <taxon>Nocardiaceae</taxon>
        <taxon>Nocardia</taxon>
    </lineage>
</organism>
<gene>
    <name evidence="3" type="ORF">O3I_012180</name>
</gene>
<dbReference type="InterPro" id="IPR038721">
    <property type="entry name" value="IS701-like_DDE_dom"/>
</dbReference>
<dbReference type="KEGG" id="nbr:O3I_012180"/>
<dbReference type="AlphaFoldDB" id="K0ESE5"/>
<feature type="compositionally biased region" description="Basic residues" evidence="1">
    <location>
        <begin position="47"/>
        <end position="78"/>
    </location>
</feature>
<dbReference type="EMBL" id="CP003876">
    <property type="protein sequence ID" value="AFU00397.1"/>
    <property type="molecule type" value="Genomic_DNA"/>
</dbReference>
<protein>
    <submittedName>
        <fullName evidence="3">Transposase</fullName>
    </submittedName>
</protein>
<reference evidence="3 4" key="1">
    <citation type="journal article" date="2012" name="J. Bacteriol.">
        <title>Complete genome sequence of Nocardia brasiliensis HUJEG-1.</title>
        <authorList>
            <person name="Vera-Cabrera L."/>
            <person name="Ortiz-Lopez R."/>
            <person name="Elizondo-Gonzalez R."/>
            <person name="Perez-Maya A.A."/>
            <person name="Ocampo-Candiani J."/>
        </authorList>
    </citation>
    <scope>NUCLEOTIDE SEQUENCE [LARGE SCALE GENOMIC DNA]</scope>
    <source>
        <strain evidence="4">ATCC 700358</strain>
    </source>
</reference>
<dbReference type="STRING" id="1133849.O3I_012180"/>
<evidence type="ECO:0000313" key="4">
    <source>
        <dbReference type="Proteomes" id="UP000006304"/>
    </source>
</evidence>
<feature type="region of interest" description="Disordered" evidence="1">
    <location>
        <begin position="1"/>
        <end position="78"/>
    </location>
</feature>
<dbReference type="PANTHER" id="PTHR33627:SF1">
    <property type="entry name" value="TRANSPOSASE"/>
    <property type="match status" value="1"/>
</dbReference>
<dbReference type="InterPro" id="IPR039365">
    <property type="entry name" value="IS701-like"/>
</dbReference>
<sequence length="187" mass="21446">MGGPGRFGSRPRARGAAEDLRPRRRQFQRAARHPDPGLARQPSGHGVHFRIRSRRHPHPGPRHRHHHRERQRPHHRTTGVLVHRRRRSTLDVGVKSSTRIPQYPTLLKKGVKSAGVQRQYSGTAGRTVNCQIGVIWRMSKHGRALIDRELYLPESWTADRQPCRAARPGERRETSPGEYEPLTTGYC</sequence>
<name>K0ESE5_NOCB7</name>
<evidence type="ECO:0000313" key="3">
    <source>
        <dbReference type="EMBL" id="AFU00397.1"/>
    </source>
</evidence>
<dbReference type="Proteomes" id="UP000006304">
    <property type="component" value="Chromosome"/>
</dbReference>
<dbReference type="PANTHER" id="PTHR33627">
    <property type="entry name" value="TRANSPOSASE"/>
    <property type="match status" value="1"/>
</dbReference>
<dbReference type="HOGENOM" id="CLU_1446263_0_0_11"/>
<evidence type="ECO:0000256" key="1">
    <source>
        <dbReference type="SAM" id="MobiDB-lite"/>
    </source>
</evidence>